<comment type="caution">
    <text evidence="2">The sequence shown here is derived from an EMBL/GenBank/DDBJ whole genome shotgun (WGS) entry which is preliminary data.</text>
</comment>
<dbReference type="Gene3D" id="3.40.30.10">
    <property type="entry name" value="Glutaredoxin"/>
    <property type="match status" value="1"/>
</dbReference>
<dbReference type="PANTHER" id="PTHR30041:SF8">
    <property type="entry name" value="PROTEIN YFFB"/>
    <property type="match status" value="1"/>
</dbReference>
<sequence>MSLQVYGIPNCGTCKKAFTWLDSNGVAYEFVDTKETPPSRSLIQSWVEALGSKPMKNTSGQSYRALGTTKDDWTDEQWVEAFANDAMLLKRPLFVKDGAAVLVGFRDKPEVIREKLGV</sequence>
<dbReference type="Pfam" id="PF03960">
    <property type="entry name" value="ArsC"/>
    <property type="match status" value="1"/>
</dbReference>
<dbReference type="NCBIfam" id="TIGR01617">
    <property type="entry name" value="arsC_related"/>
    <property type="match status" value="1"/>
</dbReference>
<dbReference type="EMBL" id="JAMPLM010000055">
    <property type="protein sequence ID" value="MEP1062176.1"/>
    <property type="molecule type" value="Genomic_DNA"/>
</dbReference>
<dbReference type="CDD" id="cd02977">
    <property type="entry name" value="ArsC_family"/>
    <property type="match status" value="1"/>
</dbReference>
<comment type="similarity">
    <text evidence="1">Belongs to the ArsC family.</text>
</comment>
<dbReference type="InterPro" id="IPR006660">
    <property type="entry name" value="Arsenate_reductase-like"/>
</dbReference>
<dbReference type="PROSITE" id="PS51353">
    <property type="entry name" value="ARSC"/>
    <property type="match status" value="1"/>
</dbReference>
<organism evidence="2 3">
    <name type="scientific">Stenomitos frigidus AS-A4</name>
    <dbReference type="NCBI Taxonomy" id="2933935"/>
    <lineage>
        <taxon>Bacteria</taxon>
        <taxon>Bacillati</taxon>
        <taxon>Cyanobacteriota</taxon>
        <taxon>Cyanophyceae</taxon>
        <taxon>Leptolyngbyales</taxon>
        <taxon>Leptolyngbyaceae</taxon>
        <taxon>Stenomitos</taxon>
    </lineage>
</organism>
<evidence type="ECO:0000256" key="1">
    <source>
        <dbReference type="PROSITE-ProRule" id="PRU01282"/>
    </source>
</evidence>
<dbReference type="InterPro" id="IPR036249">
    <property type="entry name" value="Thioredoxin-like_sf"/>
</dbReference>
<keyword evidence="3" id="KW-1185">Reference proteome</keyword>
<dbReference type="PANTHER" id="PTHR30041">
    <property type="entry name" value="ARSENATE REDUCTASE"/>
    <property type="match status" value="1"/>
</dbReference>
<dbReference type="RefSeq" id="WP_190449974.1">
    <property type="nucleotide sequence ID" value="NZ_JAMPLM010000055.1"/>
</dbReference>
<evidence type="ECO:0000313" key="3">
    <source>
        <dbReference type="Proteomes" id="UP001476950"/>
    </source>
</evidence>
<reference evidence="2 3" key="1">
    <citation type="submission" date="2022-04" db="EMBL/GenBank/DDBJ databases">
        <title>Positive selection, recombination, and allopatry shape intraspecific diversity of widespread and dominant cyanobacteria.</title>
        <authorList>
            <person name="Wei J."/>
            <person name="Shu W."/>
            <person name="Hu C."/>
        </authorList>
    </citation>
    <scope>NUCLEOTIDE SEQUENCE [LARGE SCALE GENOMIC DNA]</scope>
    <source>
        <strain evidence="2 3">AS-A4</strain>
    </source>
</reference>
<name>A0ABV0KT60_9CYAN</name>
<dbReference type="InterPro" id="IPR006504">
    <property type="entry name" value="Tscrpt_reg_Spx/MgsR"/>
</dbReference>
<dbReference type="Proteomes" id="UP001476950">
    <property type="component" value="Unassembled WGS sequence"/>
</dbReference>
<proteinExistence type="inferred from homology"/>
<protein>
    <submittedName>
        <fullName evidence="2">Spx/MgsR family RNA polymerase-binding regulatory protein</fullName>
    </submittedName>
</protein>
<dbReference type="SUPFAM" id="SSF52833">
    <property type="entry name" value="Thioredoxin-like"/>
    <property type="match status" value="1"/>
</dbReference>
<evidence type="ECO:0000313" key="2">
    <source>
        <dbReference type="EMBL" id="MEP1062176.1"/>
    </source>
</evidence>
<accession>A0ABV0KT60</accession>
<gene>
    <name evidence="2" type="ORF">NDI38_27765</name>
</gene>